<dbReference type="EMBL" id="FUXE01000018">
    <property type="protein sequence ID" value="SJZ92965.1"/>
    <property type="molecule type" value="Genomic_DNA"/>
</dbReference>
<dbReference type="STRING" id="29524.SAMN02745171_01525"/>
<protein>
    <submittedName>
        <fullName evidence="1">Putative redox-active protein (C_GCAxxG_C_C)</fullName>
    </submittedName>
</protein>
<evidence type="ECO:0000313" key="2">
    <source>
        <dbReference type="Proteomes" id="UP000190121"/>
    </source>
</evidence>
<dbReference type="Proteomes" id="UP000190121">
    <property type="component" value="Unassembled WGS sequence"/>
</dbReference>
<reference evidence="2" key="1">
    <citation type="submission" date="2017-02" db="EMBL/GenBank/DDBJ databases">
        <authorList>
            <person name="Varghese N."/>
            <person name="Submissions S."/>
        </authorList>
    </citation>
    <scope>NUCLEOTIDE SEQUENCE [LARGE SCALE GENOMIC DNA]</scope>
    <source>
        <strain evidence="2">ATCC 51356</strain>
    </source>
</reference>
<dbReference type="Pfam" id="PF09719">
    <property type="entry name" value="C_GCAxxG_C_C"/>
    <property type="match status" value="1"/>
</dbReference>
<evidence type="ECO:0000313" key="1">
    <source>
        <dbReference type="EMBL" id="SJZ92965.1"/>
    </source>
</evidence>
<dbReference type="RefSeq" id="WP_078737421.1">
    <property type="nucleotide sequence ID" value="NZ_FUXE01000018.1"/>
</dbReference>
<dbReference type="OrthoDB" id="1013594at2"/>
<organism evidence="1 2">
    <name type="scientific">Porphyromonas circumdentaria</name>
    <dbReference type="NCBI Taxonomy" id="29524"/>
    <lineage>
        <taxon>Bacteria</taxon>
        <taxon>Pseudomonadati</taxon>
        <taxon>Bacteroidota</taxon>
        <taxon>Bacteroidia</taxon>
        <taxon>Bacteroidales</taxon>
        <taxon>Porphyromonadaceae</taxon>
        <taxon>Porphyromonas</taxon>
    </lineage>
</organism>
<gene>
    <name evidence="1" type="ORF">SAMN02745171_01525</name>
</gene>
<accession>A0A1T4PN07</accession>
<keyword evidence="2" id="KW-1185">Reference proteome</keyword>
<dbReference type="AlphaFoldDB" id="A0A1T4PN07"/>
<name>A0A1T4PN07_9PORP</name>
<proteinExistence type="predicted"/>
<sequence>MNKEENKRAVDYFHAGPNNWNCAQSIVKSFQTEANMSDEDIELTYRSKGGGRAEGGLCGAVYSAKQVLGEDSPEAIALEEEFRQQWDALTCRDLKAVKRVPCTDTVSLADKLLEKYLAIQQERLAHS</sequence>
<dbReference type="InterPro" id="IPR010181">
    <property type="entry name" value="CGCAxxGCC_motif"/>
</dbReference>